<dbReference type="AlphaFoldDB" id="A0AAW0RCI9"/>
<dbReference type="Proteomes" id="UP001392437">
    <property type="component" value="Unassembled WGS sequence"/>
</dbReference>
<evidence type="ECO:0000256" key="4">
    <source>
        <dbReference type="ARBA" id="ARBA00022630"/>
    </source>
</evidence>
<name>A0AAW0RCI9_9PEZI</name>
<comment type="cofactor">
    <cofactor evidence="1">
        <name>FAD</name>
        <dbReference type="ChEBI" id="CHEBI:57692"/>
    </cofactor>
</comment>
<dbReference type="SUPFAM" id="SSF51905">
    <property type="entry name" value="FAD/NAD(P)-binding domain"/>
    <property type="match status" value="1"/>
</dbReference>
<evidence type="ECO:0000256" key="1">
    <source>
        <dbReference type="ARBA" id="ARBA00001974"/>
    </source>
</evidence>
<evidence type="ECO:0000256" key="6">
    <source>
        <dbReference type="ARBA" id="ARBA00023002"/>
    </source>
</evidence>
<evidence type="ECO:0000256" key="5">
    <source>
        <dbReference type="ARBA" id="ARBA00022827"/>
    </source>
</evidence>
<feature type="domain" description="FAD-binding" evidence="7">
    <location>
        <begin position="6"/>
        <end position="172"/>
    </location>
</feature>
<keyword evidence="5" id="KW-0274">FAD</keyword>
<comment type="pathway">
    <text evidence="2">Secondary metabolite biosynthesis.</text>
</comment>
<dbReference type="Gene3D" id="3.50.50.60">
    <property type="entry name" value="FAD/NAD(P)-binding domain"/>
    <property type="match status" value="1"/>
</dbReference>
<keyword evidence="9" id="KW-1185">Reference proteome</keyword>
<evidence type="ECO:0000313" key="8">
    <source>
        <dbReference type="EMBL" id="KAK8132524.1"/>
    </source>
</evidence>
<dbReference type="InterPro" id="IPR002938">
    <property type="entry name" value="FAD-bd"/>
</dbReference>
<evidence type="ECO:0000259" key="7">
    <source>
        <dbReference type="Pfam" id="PF01494"/>
    </source>
</evidence>
<sequence>MDESFRVIIVGGGLIGLLAAHILAKANIDFVLLEQRNNLFPEQSASIRVYPHTVRVFDQLGLLESPQKMRSPLARKLVMTHSGYVFRGHPRFTWMRVNHSHPFAMVNRTNLLRCLYNNFRDGLRESVYGDKQVFDVQVRDDTCKVQCSDGTIERGSIIIGADGITSTVRQEMRRPERPLLPLATNERPFTASFTLPYCSVPVLPGMSVGTSWEAHGTGKSTSLFVGKERAWLFGYEKRDPSNHPSLSTAYFKKEDEARFVDKWADVHLTTSLRLKSAYEARQSSGMTLANEGTVEHRSWKPIVLVGDSAAKVTPNLGFGFDGGV</sequence>
<evidence type="ECO:0000256" key="3">
    <source>
        <dbReference type="ARBA" id="ARBA00007992"/>
    </source>
</evidence>
<dbReference type="PANTHER" id="PTHR47356">
    <property type="entry name" value="FAD-DEPENDENT MONOOXYGENASE ASQG-RELATED"/>
    <property type="match status" value="1"/>
</dbReference>
<dbReference type="GO" id="GO:0071949">
    <property type="term" value="F:FAD binding"/>
    <property type="evidence" value="ECO:0007669"/>
    <property type="project" value="InterPro"/>
</dbReference>
<dbReference type="PANTHER" id="PTHR47356:SF2">
    <property type="entry name" value="FAD-BINDING DOMAIN-CONTAINING PROTEIN-RELATED"/>
    <property type="match status" value="1"/>
</dbReference>
<dbReference type="InterPro" id="IPR050562">
    <property type="entry name" value="FAD_mOase_fung"/>
</dbReference>
<evidence type="ECO:0000313" key="9">
    <source>
        <dbReference type="Proteomes" id="UP001392437"/>
    </source>
</evidence>
<dbReference type="PRINTS" id="PR00420">
    <property type="entry name" value="RNGMNOXGNASE"/>
</dbReference>
<dbReference type="GO" id="GO:0004497">
    <property type="term" value="F:monooxygenase activity"/>
    <property type="evidence" value="ECO:0007669"/>
    <property type="project" value="InterPro"/>
</dbReference>
<comment type="caution">
    <text evidence="8">The sequence shown here is derived from an EMBL/GenBank/DDBJ whole genome shotgun (WGS) entry which is preliminary data.</text>
</comment>
<accession>A0AAW0RCI9</accession>
<keyword evidence="4" id="KW-0285">Flavoprotein</keyword>
<organism evidence="8 9">
    <name type="scientific">Apiospora kogelbergensis</name>
    <dbReference type="NCBI Taxonomy" id="1337665"/>
    <lineage>
        <taxon>Eukaryota</taxon>
        <taxon>Fungi</taxon>
        <taxon>Dikarya</taxon>
        <taxon>Ascomycota</taxon>
        <taxon>Pezizomycotina</taxon>
        <taxon>Sordariomycetes</taxon>
        <taxon>Xylariomycetidae</taxon>
        <taxon>Amphisphaeriales</taxon>
        <taxon>Apiosporaceae</taxon>
        <taxon>Apiospora</taxon>
    </lineage>
</organism>
<evidence type="ECO:0000256" key="2">
    <source>
        <dbReference type="ARBA" id="ARBA00005179"/>
    </source>
</evidence>
<dbReference type="EMBL" id="JAQQWP010000001">
    <property type="protein sequence ID" value="KAK8132524.1"/>
    <property type="molecule type" value="Genomic_DNA"/>
</dbReference>
<dbReference type="InterPro" id="IPR036188">
    <property type="entry name" value="FAD/NAD-bd_sf"/>
</dbReference>
<keyword evidence="6" id="KW-0560">Oxidoreductase</keyword>
<reference evidence="8 9" key="1">
    <citation type="submission" date="2023-01" db="EMBL/GenBank/DDBJ databases">
        <title>Analysis of 21 Apiospora genomes using comparative genomics revels a genus with tremendous synthesis potential of carbohydrate active enzymes and secondary metabolites.</title>
        <authorList>
            <person name="Sorensen T."/>
        </authorList>
    </citation>
    <scope>NUCLEOTIDE SEQUENCE [LARGE SCALE GENOMIC DNA]</scope>
    <source>
        <strain evidence="8 9">CBS 117206</strain>
    </source>
</reference>
<proteinExistence type="inferred from homology"/>
<dbReference type="Pfam" id="PF01494">
    <property type="entry name" value="FAD_binding_3"/>
    <property type="match status" value="1"/>
</dbReference>
<gene>
    <name evidence="8" type="ORF">PG999_000697</name>
</gene>
<comment type="similarity">
    <text evidence="3">Belongs to the paxM FAD-dependent monooxygenase family.</text>
</comment>
<protein>
    <submittedName>
        <fullName evidence="8">FAD/NAD(P)-binding domain-containing protein</fullName>
    </submittedName>
</protein>